<dbReference type="SUPFAM" id="SSF117281">
    <property type="entry name" value="Kelch motif"/>
    <property type="match status" value="1"/>
</dbReference>
<sequence>MGWKGRAAVVGGILYSYDYLGQIKGYDPDTDSWSTVEGLERELPRFLCGATLTNVSGLLYLIWEGKGKGKGKGKGEAMSMVVIDWAGIEVTRADEGRLRGKVVSRDTVLFRDIPRGSTITHCIALEL</sequence>
<protein>
    <submittedName>
        <fullName evidence="1">Uncharacterized protein</fullName>
    </submittedName>
</protein>
<accession>A0A0A9DXH6</accession>
<dbReference type="InterPro" id="IPR015915">
    <property type="entry name" value="Kelch-typ_b-propeller"/>
</dbReference>
<reference evidence="1" key="2">
    <citation type="journal article" date="2015" name="Data Brief">
        <title>Shoot transcriptome of the giant reed, Arundo donax.</title>
        <authorList>
            <person name="Barrero R.A."/>
            <person name="Guerrero F.D."/>
            <person name="Moolhuijzen P."/>
            <person name="Goolsby J.A."/>
            <person name="Tidwell J."/>
            <person name="Bellgard S.E."/>
            <person name="Bellgard M.I."/>
        </authorList>
    </citation>
    <scope>NUCLEOTIDE SEQUENCE</scope>
    <source>
        <tissue evidence="1">Shoot tissue taken approximately 20 cm above the soil surface</tissue>
    </source>
</reference>
<evidence type="ECO:0000313" key="1">
    <source>
        <dbReference type="EMBL" id="JAD91398.1"/>
    </source>
</evidence>
<proteinExistence type="predicted"/>
<dbReference type="AlphaFoldDB" id="A0A0A9DXH6"/>
<organism evidence="1">
    <name type="scientific">Arundo donax</name>
    <name type="common">Giant reed</name>
    <name type="synonym">Donax arundinaceus</name>
    <dbReference type="NCBI Taxonomy" id="35708"/>
    <lineage>
        <taxon>Eukaryota</taxon>
        <taxon>Viridiplantae</taxon>
        <taxon>Streptophyta</taxon>
        <taxon>Embryophyta</taxon>
        <taxon>Tracheophyta</taxon>
        <taxon>Spermatophyta</taxon>
        <taxon>Magnoliopsida</taxon>
        <taxon>Liliopsida</taxon>
        <taxon>Poales</taxon>
        <taxon>Poaceae</taxon>
        <taxon>PACMAD clade</taxon>
        <taxon>Arundinoideae</taxon>
        <taxon>Arundineae</taxon>
        <taxon>Arundo</taxon>
    </lineage>
</organism>
<dbReference type="EMBL" id="GBRH01206497">
    <property type="protein sequence ID" value="JAD91398.1"/>
    <property type="molecule type" value="Transcribed_RNA"/>
</dbReference>
<name>A0A0A9DXH6_ARUDO</name>
<reference evidence="1" key="1">
    <citation type="submission" date="2014-09" db="EMBL/GenBank/DDBJ databases">
        <authorList>
            <person name="Magalhaes I.L.F."/>
            <person name="Oliveira U."/>
            <person name="Santos F.R."/>
            <person name="Vidigal T.H.D.A."/>
            <person name="Brescovit A.D."/>
            <person name="Santos A.J."/>
        </authorList>
    </citation>
    <scope>NUCLEOTIDE SEQUENCE</scope>
    <source>
        <tissue evidence="1">Shoot tissue taken approximately 20 cm above the soil surface</tissue>
    </source>
</reference>
<dbReference type="Gene3D" id="2.120.10.80">
    <property type="entry name" value="Kelch-type beta propeller"/>
    <property type="match status" value="1"/>
</dbReference>